<evidence type="ECO:0000313" key="3">
    <source>
        <dbReference type="Proteomes" id="UP000077266"/>
    </source>
</evidence>
<feature type="domain" description="DDE-1" evidence="1">
    <location>
        <begin position="80"/>
        <end position="239"/>
    </location>
</feature>
<keyword evidence="3" id="KW-1185">Reference proteome</keyword>
<dbReference type="InterPro" id="IPR004875">
    <property type="entry name" value="DDE_SF_endonuclease_dom"/>
</dbReference>
<proteinExistence type="predicted"/>
<dbReference type="EMBL" id="KV425961">
    <property type="protein sequence ID" value="KZV95162.1"/>
    <property type="molecule type" value="Genomic_DNA"/>
</dbReference>
<sequence length="278" mass="31614">MDWSRTLDSQRGRAVNPTTNAAWFGVLTRTAEETQVETKDFYASDEAAFTGGHGTRQRVIRARGKGVQHQQRSGDRETMTVLDTICADGRSLPPTVIYKGQHFLTSWKQNNPLGYSKKGWMTGTISIEWIKHFDAQTRETANGKAHMLLVDGHVTHYTCSFLEYAREHNIHVLCYPAHATHVYQGLNVALFGPLKTAYGQERDRWEREKHEKVSKKNFLKIYGRAHVRVMTPENVRAVFRASGSWPINPAAITPQMLAMSRETSWQAHMPLPQPTPVR</sequence>
<reference evidence="2 3" key="1">
    <citation type="journal article" date="2016" name="Mol. Biol. Evol.">
        <title>Comparative Genomics of Early-Diverging Mushroom-Forming Fungi Provides Insights into the Origins of Lignocellulose Decay Capabilities.</title>
        <authorList>
            <person name="Nagy L.G."/>
            <person name="Riley R."/>
            <person name="Tritt A."/>
            <person name="Adam C."/>
            <person name="Daum C."/>
            <person name="Floudas D."/>
            <person name="Sun H."/>
            <person name="Yadav J.S."/>
            <person name="Pangilinan J."/>
            <person name="Larsson K.H."/>
            <person name="Matsuura K."/>
            <person name="Barry K."/>
            <person name="Labutti K."/>
            <person name="Kuo R."/>
            <person name="Ohm R.A."/>
            <person name="Bhattacharya S.S."/>
            <person name="Shirouzu T."/>
            <person name="Yoshinaga Y."/>
            <person name="Martin F.M."/>
            <person name="Grigoriev I.V."/>
            <person name="Hibbett D.S."/>
        </authorList>
    </citation>
    <scope>NUCLEOTIDE SEQUENCE [LARGE SCALE GENOMIC DNA]</scope>
    <source>
        <strain evidence="2 3">HHB12029</strain>
    </source>
</reference>
<dbReference type="InterPro" id="IPR050863">
    <property type="entry name" value="CenT-Element_Derived"/>
</dbReference>
<evidence type="ECO:0000313" key="2">
    <source>
        <dbReference type="EMBL" id="KZV95162.1"/>
    </source>
</evidence>
<dbReference type="PANTHER" id="PTHR19303:SF74">
    <property type="entry name" value="POGO TRANSPOSABLE ELEMENT WITH KRAB DOMAIN"/>
    <property type="match status" value="1"/>
</dbReference>
<accession>A0A165JPX0</accession>
<dbReference type="GO" id="GO:0005634">
    <property type="term" value="C:nucleus"/>
    <property type="evidence" value="ECO:0007669"/>
    <property type="project" value="TreeGrafter"/>
</dbReference>
<name>A0A165JPX0_EXIGL</name>
<dbReference type="Gene3D" id="3.30.420.10">
    <property type="entry name" value="Ribonuclease H-like superfamily/Ribonuclease H"/>
    <property type="match status" value="1"/>
</dbReference>
<dbReference type="InterPro" id="IPR036397">
    <property type="entry name" value="RNaseH_sf"/>
</dbReference>
<dbReference type="Proteomes" id="UP000077266">
    <property type="component" value="Unassembled WGS sequence"/>
</dbReference>
<evidence type="ECO:0000259" key="1">
    <source>
        <dbReference type="Pfam" id="PF03184"/>
    </source>
</evidence>
<protein>
    <submittedName>
        <fullName evidence="2">DDE-domain-containing protein</fullName>
    </submittedName>
</protein>
<dbReference type="InParanoid" id="A0A165JPX0"/>
<feature type="non-terminal residue" evidence="2">
    <location>
        <position position="278"/>
    </location>
</feature>
<dbReference type="OrthoDB" id="3238847at2759"/>
<dbReference type="GO" id="GO:0003677">
    <property type="term" value="F:DNA binding"/>
    <property type="evidence" value="ECO:0007669"/>
    <property type="project" value="TreeGrafter"/>
</dbReference>
<organism evidence="2 3">
    <name type="scientific">Exidia glandulosa HHB12029</name>
    <dbReference type="NCBI Taxonomy" id="1314781"/>
    <lineage>
        <taxon>Eukaryota</taxon>
        <taxon>Fungi</taxon>
        <taxon>Dikarya</taxon>
        <taxon>Basidiomycota</taxon>
        <taxon>Agaricomycotina</taxon>
        <taxon>Agaricomycetes</taxon>
        <taxon>Auriculariales</taxon>
        <taxon>Exidiaceae</taxon>
        <taxon>Exidia</taxon>
    </lineage>
</organism>
<dbReference type="AlphaFoldDB" id="A0A165JPX0"/>
<gene>
    <name evidence="2" type="ORF">EXIGLDRAFT_610834</name>
</gene>
<dbReference type="Pfam" id="PF03184">
    <property type="entry name" value="DDE_1"/>
    <property type="match status" value="1"/>
</dbReference>
<dbReference type="STRING" id="1314781.A0A165JPX0"/>
<dbReference type="PANTHER" id="PTHR19303">
    <property type="entry name" value="TRANSPOSON"/>
    <property type="match status" value="1"/>
</dbReference>